<evidence type="ECO:0000313" key="2">
    <source>
        <dbReference type="Proteomes" id="UP000324222"/>
    </source>
</evidence>
<sequence>MEVSQGTSQLLEFQFYLRGTVTYPVVLRIRKKTPDGTYDALPFIDLRKYGNVDYQQWMRIEHEVEIPVNPEDTQYQVPRQKSRHVHVLQEQRRRGSVSVHLQHAVHQVAVQHVSVPLAVGRVHGGCVLPRLYHVMCHAPHLVSVAADRAGLGAGTHCVIAALSKPQHVQQCPEVDESVYVTLQHPGGVAAVGAEPVQRRQGLHRQIPSRL</sequence>
<keyword evidence="2" id="KW-1185">Reference proteome</keyword>
<name>A0A5B7F880_PORTR</name>
<proteinExistence type="predicted"/>
<comment type="caution">
    <text evidence="1">The sequence shown here is derived from an EMBL/GenBank/DDBJ whole genome shotgun (WGS) entry which is preliminary data.</text>
</comment>
<evidence type="ECO:0000313" key="1">
    <source>
        <dbReference type="EMBL" id="MPC43820.1"/>
    </source>
</evidence>
<organism evidence="1 2">
    <name type="scientific">Portunus trituberculatus</name>
    <name type="common">Swimming crab</name>
    <name type="synonym">Neptunus trituberculatus</name>
    <dbReference type="NCBI Taxonomy" id="210409"/>
    <lineage>
        <taxon>Eukaryota</taxon>
        <taxon>Metazoa</taxon>
        <taxon>Ecdysozoa</taxon>
        <taxon>Arthropoda</taxon>
        <taxon>Crustacea</taxon>
        <taxon>Multicrustacea</taxon>
        <taxon>Malacostraca</taxon>
        <taxon>Eumalacostraca</taxon>
        <taxon>Eucarida</taxon>
        <taxon>Decapoda</taxon>
        <taxon>Pleocyemata</taxon>
        <taxon>Brachyura</taxon>
        <taxon>Eubrachyura</taxon>
        <taxon>Portunoidea</taxon>
        <taxon>Portunidae</taxon>
        <taxon>Portuninae</taxon>
        <taxon>Portunus</taxon>
    </lineage>
</organism>
<dbReference type="EMBL" id="VSRR010006006">
    <property type="protein sequence ID" value="MPC43820.1"/>
    <property type="molecule type" value="Genomic_DNA"/>
</dbReference>
<protein>
    <submittedName>
        <fullName evidence="1">Uncharacterized protein</fullName>
    </submittedName>
</protein>
<dbReference type="Proteomes" id="UP000324222">
    <property type="component" value="Unassembled WGS sequence"/>
</dbReference>
<gene>
    <name evidence="1" type="ORF">E2C01_037474</name>
</gene>
<accession>A0A5B7F880</accession>
<reference evidence="1 2" key="1">
    <citation type="submission" date="2019-05" db="EMBL/GenBank/DDBJ databases">
        <title>Another draft genome of Portunus trituberculatus and its Hox gene families provides insights of decapod evolution.</title>
        <authorList>
            <person name="Jeong J.-H."/>
            <person name="Song I."/>
            <person name="Kim S."/>
            <person name="Choi T."/>
            <person name="Kim D."/>
            <person name="Ryu S."/>
            <person name="Kim W."/>
        </authorList>
    </citation>
    <scope>NUCLEOTIDE SEQUENCE [LARGE SCALE GENOMIC DNA]</scope>
    <source>
        <tissue evidence="1">Muscle</tissue>
    </source>
</reference>
<dbReference type="AlphaFoldDB" id="A0A5B7F880"/>
<dbReference type="OrthoDB" id="6372453at2759"/>